<dbReference type="Gene3D" id="3.40.50.1820">
    <property type="entry name" value="alpha/beta hydrolase"/>
    <property type="match status" value="1"/>
</dbReference>
<name>A0AAW5WG51_9ENTR</name>
<sequence length="262" mass="29738">MINSFEVKHYNANSKKIPIIVIPGFMTEGDNEWGRFVARKTSNPVYIINWKSFKKRDIFTSQSKFVDLFNESDKYKAAQIWAATNPRLNYSPLLITLSVLTSSVRLWFQACKQADLISFVLATEISKNIGDDEPFILLGHSLGGRIVSRITEHVKTNNLISTIVLAGAIGKDDFVNITKSNNEIPVMGFINYHSNQDQVLKKLYTLVNLRSAPPVGLDRSNGSRVIERKFFLGHQSYLNNDELGSDLRLMVNRIQNIHDTEM</sequence>
<dbReference type="SUPFAM" id="SSF53474">
    <property type="entry name" value="alpha/beta-Hydrolases"/>
    <property type="match status" value="1"/>
</dbReference>
<dbReference type="Proteomes" id="UP001207430">
    <property type="component" value="Unassembled WGS sequence"/>
</dbReference>
<comment type="caution">
    <text evidence="1">The sequence shown here is derived from an EMBL/GenBank/DDBJ whole genome shotgun (WGS) entry which is preliminary data.</text>
</comment>
<gene>
    <name evidence="1" type="ORF">NLN86_22220</name>
</gene>
<proteinExistence type="predicted"/>
<dbReference type="InterPro" id="IPR029058">
    <property type="entry name" value="AB_hydrolase_fold"/>
</dbReference>
<organism evidence="1 2">
    <name type="scientific">Citrobacter portucalensis</name>
    <dbReference type="NCBI Taxonomy" id="1639133"/>
    <lineage>
        <taxon>Bacteria</taxon>
        <taxon>Pseudomonadati</taxon>
        <taxon>Pseudomonadota</taxon>
        <taxon>Gammaproteobacteria</taxon>
        <taxon>Enterobacterales</taxon>
        <taxon>Enterobacteriaceae</taxon>
        <taxon>Citrobacter</taxon>
        <taxon>Citrobacter freundii complex</taxon>
    </lineage>
</organism>
<evidence type="ECO:0000313" key="2">
    <source>
        <dbReference type="Proteomes" id="UP001207430"/>
    </source>
</evidence>
<protein>
    <submittedName>
        <fullName evidence="1">DUF3089 domain-containing protein</fullName>
    </submittedName>
</protein>
<dbReference type="AlphaFoldDB" id="A0AAW5WG51"/>
<evidence type="ECO:0000313" key="1">
    <source>
        <dbReference type="EMBL" id="MCX9004349.1"/>
    </source>
</evidence>
<dbReference type="RefSeq" id="WP_267449568.1">
    <property type="nucleotide sequence ID" value="NZ_JANDBG010000029.1"/>
</dbReference>
<dbReference type="EMBL" id="JANDBG010000029">
    <property type="protein sequence ID" value="MCX9004349.1"/>
    <property type="molecule type" value="Genomic_DNA"/>
</dbReference>
<reference evidence="1" key="1">
    <citation type="submission" date="2022-07" db="EMBL/GenBank/DDBJ databases">
        <title>Genome Sequence of Citrobacter portucalensis from Edible Snails.</title>
        <authorList>
            <person name="Okafor A.C."/>
            <person name="Ogbo F.C."/>
            <person name="Ruppitsch W."/>
            <person name="Allerberger F."/>
        </authorList>
    </citation>
    <scope>NUCLEOTIDE SEQUENCE</scope>
    <source>
        <strain evidence="1">Igbk 7</strain>
    </source>
</reference>
<accession>A0AAW5WG51</accession>